<dbReference type="PANTHER" id="PTHR36842:SF1">
    <property type="entry name" value="PROTEIN TOLB"/>
    <property type="match status" value="1"/>
</dbReference>
<dbReference type="InterPro" id="IPR035986">
    <property type="entry name" value="PKD_dom_sf"/>
</dbReference>
<dbReference type="InterPro" id="IPR015919">
    <property type="entry name" value="Cadherin-like_sf"/>
</dbReference>
<sequence>MSNATYSSIYNISANGTLPNNSNTGLVFGGGGTTMSDFEKYTGGHHNKAWNITLSCTDRSGFDLTGFEHDFYGEDIYVNGSGHNCVDLHGQYNVTLVNVTARNSLMENFMITTGDLDPDPYAQESDLHIHNRTGYINERNLSTVSHNVSIYNLMLGNASGSDLAINRFIDAYFENVTTYNTRSFINANYYENLTIVNATVTDATTQSVVTLGTLTGTYKQEGYANDTKFVDFSMSGKGTVKPYIWLFNARNTSLVNYYSTGMSGTGISFYNGRGCDYTKYYYPNLKVVDLNGNPVKGAIVTVNDTSRNGYGEVQTEYRTDEKGKLYDKGNRSNWLAVPDEFRNDSGYVYYTPEIKATSGKYTNSIVVNPDSTWYSQDPSDLQGPEIVLTLNVKDPDDPCVLSDVNFTSNVTNGCVPLVVQFNDTSTESPYTWAWDFENNGIIDSTVQNPVHTYFTKGNYTVTLAVINNAGSNTTTKSNYIIAGANITIQKVEANFSSNITSGNAPLNVSFTDTSTGVPVKWNWNFGDGTVNSTVQNPTHTYETAGAYTVTLTVTDANGNTDSTTCIVTVLEKLRATKVHIFSPKVSLPGKTFTVDLLIDPSTPIIGTQLDFTFNSSMASANSASEGDLFKQKGASTFFNEGDINSSEGTIKHIYGLIIGTSNVSSSGTFATVNLTAGNKTGMAEFSLSNVLISDINSKSVPYTVTNATVLVDTAPVIDSICCPKSVDEKSNLAFKISAKDADVDRLTLSASGLPAGSSFNRTTGNFTWTPAVGQAGVYTITFKVSDGYLTDSENVTVTVNKLNNPPVINFFEPINGSSFSEGERIGISVNATDAEKQALNYSIKIDGVMYSSDPAYIWETDYSSSGNHTIEVSVSDGIDEAKMQHSIYISECHPRYDVNEDGVVNILDITNVSREYETTVSKPYPRYDTNQDGEINILDLTLVGHHFGEKVE</sequence>
<dbReference type="CDD" id="cd00146">
    <property type="entry name" value="PKD"/>
    <property type="match status" value="2"/>
</dbReference>
<comment type="caution">
    <text evidence="3">The sequence shown here is derived from an EMBL/GenBank/DDBJ whole genome shotgun (WGS) entry which is preliminary data.</text>
</comment>
<evidence type="ECO:0000259" key="1">
    <source>
        <dbReference type="PROSITE" id="PS50093"/>
    </source>
</evidence>
<feature type="domain" description="PKD" evidence="1">
    <location>
        <begin position="402"/>
        <end position="480"/>
    </location>
</feature>
<dbReference type="InterPro" id="IPR002105">
    <property type="entry name" value="Dockerin_1_rpt"/>
</dbReference>
<reference evidence="3 4" key="1">
    <citation type="journal article" date="2015" name="ISME J.">
        <title>Genomic and phenotypic differentiation among Methanosarcina mazei populations from Columbia River sediment.</title>
        <authorList>
            <person name="Youngblut N.D."/>
            <person name="Wirth J.S."/>
            <person name="Henriksen J.R."/>
            <person name="Smith M."/>
            <person name="Simon H."/>
            <person name="Metcalf W.W."/>
            <person name="Whitaker R.J."/>
        </authorList>
    </citation>
    <scope>NUCLEOTIDE SEQUENCE [LARGE SCALE GENOMIC DNA]</scope>
    <source>
        <strain evidence="3 4">1.H.A.0.1</strain>
    </source>
</reference>
<dbReference type="Pfam" id="PF00404">
    <property type="entry name" value="Dockerin_1"/>
    <property type="match status" value="1"/>
</dbReference>
<feature type="domain" description="PKD" evidence="1">
    <location>
        <begin position="491"/>
        <end position="576"/>
    </location>
</feature>
<dbReference type="RefSeq" id="WP_162198504.1">
    <property type="nucleotide sequence ID" value="NZ_JJQF01000133.1"/>
</dbReference>
<dbReference type="SUPFAM" id="SSF49384">
    <property type="entry name" value="Carbohydrate-binding domain"/>
    <property type="match status" value="1"/>
</dbReference>
<feature type="domain" description="Dockerin" evidence="2">
    <location>
        <begin position="891"/>
        <end position="952"/>
    </location>
</feature>
<name>A0A0F8MFN1_METMZ</name>
<evidence type="ECO:0000313" key="3">
    <source>
        <dbReference type="EMBL" id="KKH27270.1"/>
    </source>
</evidence>
<proteinExistence type="predicted"/>
<dbReference type="InterPro" id="IPR008965">
    <property type="entry name" value="CBM2/CBM3_carb-bd_dom_sf"/>
</dbReference>
<evidence type="ECO:0000259" key="2">
    <source>
        <dbReference type="PROSITE" id="PS51766"/>
    </source>
</evidence>
<dbReference type="GO" id="GO:0005509">
    <property type="term" value="F:calcium ion binding"/>
    <property type="evidence" value="ECO:0007669"/>
    <property type="project" value="InterPro"/>
</dbReference>
<dbReference type="EMBL" id="JJQF01000133">
    <property type="protein sequence ID" value="KKH27270.1"/>
    <property type="molecule type" value="Genomic_DNA"/>
</dbReference>
<dbReference type="GO" id="GO:0004553">
    <property type="term" value="F:hydrolase activity, hydrolyzing O-glycosyl compounds"/>
    <property type="evidence" value="ECO:0007669"/>
    <property type="project" value="InterPro"/>
</dbReference>
<dbReference type="GO" id="GO:0000272">
    <property type="term" value="P:polysaccharide catabolic process"/>
    <property type="evidence" value="ECO:0007669"/>
    <property type="project" value="InterPro"/>
</dbReference>
<evidence type="ECO:0000313" key="4">
    <source>
        <dbReference type="Proteomes" id="UP000034338"/>
    </source>
</evidence>
<dbReference type="Pfam" id="PF18911">
    <property type="entry name" value="PKD_4"/>
    <property type="match status" value="2"/>
</dbReference>
<dbReference type="GO" id="GO:0016020">
    <property type="term" value="C:membrane"/>
    <property type="evidence" value="ECO:0007669"/>
    <property type="project" value="InterPro"/>
</dbReference>
<dbReference type="InterPro" id="IPR016134">
    <property type="entry name" value="Dockerin_dom"/>
</dbReference>
<dbReference type="InterPro" id="IPR036439">
    <property type="entry name" value="Dockerin_dom_sf"/>
</dbReference>
<dbReference type="Gene3D" id="2.60.40.680">
    <property type="match status" value="1"/>
</dbReference>
<dbReference type="InterPro" id="IPR018247">
    <property type="entry name" value="EF_Hand_1_Ca_BS"/>
</dbReference>
<dbReference type="SUPFAM" id="SSF63446">
    <property type="entry name" value="Type I dockerin domain"/>
    <property type="match status" value="1"/>
</dbReference>
<dbReference type="Proteomes" id="UP000034338">
    <property type="component" value="Unassembled WGS sequence"/>
</dbReference>
<dbReference type="Pfam" id="PF17957">
    <property type="entry name" value="Big_7"/>
    <property type="match status" value="1"/>
</dbReference>
<dbReference type="InterPro" id="IPR013783">
    <property type="entry name" value="Ig-like_fold"/>
</dbReference>
<dbReference type="GO" id="GO:0030246">
    <property type="term" value="F:carbohydrate binding"/>
    <property type="evidence" value="ECO:0007669"/>
    <property type="project" value="InterPro"/>
</dbReference>
<dbReference type="SMART" id="SM00089">
    <property type="entry name" value="PKD"/>
    <property type="match status" value="2"/>
</dbReference>
<dbReference type="PANTHER" id="PTHR36842">
    <property type="entry name" value="PROTEIN TOLB HOMOLOG"/>
    <property type="match status" value="1"/>
</dbReference>
<gene>
    <name evidence="3" type="ORF">DU37_05580</name>
</gene>
<dbReference type="Gene3D" id="1.10.1330.10">
    <property type="entry name" value="Dockerin domain"/>
    <property type="match status" value="2"/>
</dbReference>
<dbReference type="SUPFAM" id="SSF49313">
    <property type="entry name" value="Cadherin-like"/>
    <property type="match status" value="1"/>
</dbReference>
<dbReference type="PROSITE" id="PS50093">
    <property type="entry name" value="PKD"/>
    <property type="match status" value="2"/>
</dbReference>
<dbReference type="Gene3D" id="2.60.40.10">
    <property type="entry name" value="Immunoglobulins"/>
    <property type="match status" value="4"/>
</dbReference>
<dbReference type="AlphaFoldDB" id="A0A0F8MFN1"/>
<organism evidence="3 4">
    <name type="scientific">Methanosarcina mazei</name>
    <name type="common">Methanosarcina frisia</name>
    <dbReference type="NCBI Taxonomy" id="2209"/>
    <lineage>
        <taxon>Archaea</taxon>
        <taxon>Methanobacteriati</taxon>
        <taxon>Methanobacteriota</taxon>
        <taxon>Stenosarchaea group</taxon>
        <taxon>Methanomicrobia</taxon>
        <taxon>Methanosarcinales</taxon>
        <taxon>Methanosarcinaceae</taxon>
        <taxon>Methanosarcina</taxon>
    </lineage>
</organism>
<dbReference type="SUPFAM" id="SSF49299">
    <property type="entry name" value="PKD domain"/>
    <property type="match status" value="2"/>
</dbReference>
<protein>
    <recommendedName>
        <fullName evidence="5">Cell surface protein</fullName>
    </recommendedName>
</protein>
<accession>A0A0F8MFN1</accession>
<dbReference type="PATRIC" id="fig|2209.81.peg.1218"/>
<evidence type="ECO:0008006" key="5">
    <source>
        <dbReference type="Google" id="ProtNLM"/>
    </source>
</evidence>
<dbReference type="FunFam" id="2.60.40.10:FF:000270">
    <property type="entry name" value="Cell surface protein"/>
    <property type="match status" value="2"/>
</dbReference>
<dbReference type="InterPro" id="IPR022409">
    <property type="entry name" value="PKD/Chitinase_dom"/>
</dbReference>
<dbReference type="InterPro" id="IPR000601">
    <property type="entry name" value="PKD_dom"/>
</dbReference>
<dbReference type="CDD" id="cd14254">
    <property type="entry name" value="Dockerin_II"/>
    <property type="match status" value="1"/>
</dbReference>
<dbReference type="Pfam" id="PF05345">
    <property type="entry name" value="He_PIG"/>
    <property type="match status" value="1"/>
</dbReference>
<dbReference type="PROSITE" id="PS51766">
    <property type="entry name" value="DOCKERIN"/>
    <property type="match status" value="1"/>
</dbReference>
<dbReference type="PROSITE" id="PS00018">
    <property type="entry name" value="EF_HAND_1"/>
    <property type="match status" value="1"/>
</dbReference>